<dbReference type="GO" id="GO:0032300">
    <property type="term" value="C:mismatch repair complex"/>
    <property type="evidence" value="ECO:0007669"/>
    <property type="project" value="InterPro"/>
</dbReference>
<dbReference type="InterPro" id="IPR042120">
    <property type="entry name" value="MutL_C_dimsub"/>
</dbReference>
<evidence type="ECO:0000256" key="5">
    <source>
        <dbReference type="HAMAP-Rule" id="MF_00149"/>
    </source>
</evidence>
<dbReference type="SMART" id="SM00853">
    <property type="entry name" value="MutL_C"/>
    <property type="match status" value="1"/>
</dbReference>
<evidence type="ECO:0000256" key="4">
    <source>
        <dbReference type="ARBA" id="ARBA00023204"/>
    </source>
</evidence>
<dbReference type="GO" id="GO:0016887">
    <property type="term" value="F:ATP hydrolysis activity"/>
    <property type="evidence" value="ECO:0007669"/>
    <property type="project" value="InterPro"/>
</dbReference>
<dbReference type="AlphaFoldDB" id="A0A8J6NQ35"/>
<dbReference type="Gene3D" id="3.30.1370.100">
    <property type="entry name" value="MutL, C-terminal domain, regulatory subdomain"/>
    <property type="match status" value="1"/>
</dbReference>
<dbReference type="SUPFAM" id="SSF118116">
    <property type="entry name" value="DNA mismatch repair protein MutL"/>
    <property type="match status" value="1"/>
</dbReference>
<proteinExistence type="inferred from homology"/>
<dbReference type="GO" id="GO:0004519">
    <property type="term" value="F:endonuclease activity"/>
    <property type="evidence" value="ECO:0007669"/>
    <property type="project" value="UniProtKB-KW"/>
</dbReference>
<organism evidence="8 9">
    <name type="scientific">Candidatus Desulfatibia profunda</name>
    <dbReference type="NCBI Taxonomy" id="2841695"/>
    <lineage>
        <taxon>Bacteria</taxon>
        <taxon>Pseudomonadati</taxon>
        <taxon>Thermodesulfobacteriota</taxon>
        <taxon>Desulfobacteria</taxon>
        <taxon>Desulfobacterales</taxon>
        <taxon>Desulfobacterales incertae sedis</taxon>
        <taxon>Candidatus Desulfatibia</taxon>
    </lineage>
</organism>
<dbReference type="Pfam" id="PF08676">
    <property type="entry name" value="MutL_C"/>
    <property type="match status" value="1"/>
</dbReference>
<dbReference type="FunFam" id="3.30.565.10:FF:000003">
    <property type="entry name" value="DNA mismatch repair endonuclease MutL"/>
    <property type="match status" value="1"/>
</dbReference>
<dbReference type="InterPro" id="IPR020568">
    <property type="entry name" value="Ribosomal_Su5_D2-typ_SF"/>
</dbReference>
<evidence type="ECO:0000256" key="1">
    <source>
        <dbReference type="ARBA" id="ARBA00006082"/>
    </source>
</evidence>
<dbReference type="GO" id="GO:0030983">
    <property type="term" value="F:mismatched DNA binding"/>
    <property type="evidence" value="ECO:0007669"/>
    <property type="project" value="InterPro"/>
</dbReference>
<dbReference type="GO" id="GO:0005524">
    <property type="term" value="F:ATP binding"/>
    <property type="evidence" value="ECO:0007669"/>
    <property type="project" value="InterPro"/>
</dbReference>
<accession>A0A8J6NQ35</accession>
<keyword evidence="4 5" id="KW-0234">DNA repair</keyword>
<dbReference type="Proteomes" id="UP000603434">
    <property type="component" value="Unassembled WGS sequence"/>
</dbReference>
<dbReference type="NCBIfam" id="TIGR00585">
    <property type="entry name" value="mutl"/>
    <property type="match status" value="1"/>
</dbReference>
<dbReference type="HAMAP" id="MF_00149">
    <property type="entry name" value="DNA_mis_repair"/>
    <property type="match status" value="1"/>
</dbReference>
<keyword evidence="8" id="KW-0378">Hydrolase</keyword>
<dbReference type="InterPro" id="IPR042121">
    <property type="entry name" value="MutL_C_regsub"/>
</dbReference>
<dbReference type="InterPro" id="IPR037198">
    <property type="entry name" value="MutL_C_sf"/>
</dbReference>
<dbReference type="SMART" id="SM01340">
    <property type="entry name" value="DNA_mis_repair"/>
    <property type="match status" value="1"/>
</dbReference>
<keyword evidence="3 5" id="KW-0227">DNA damage</keyword>
<evidence type="ECO:0000259" key="6">
    <source>
        <dbReference type="SMART" id="SM00853"/>
    </source>
</evidence>
<comment type="caution">
    <text evidence="8">The sequence shown here is derived from an EMBL/GenBank/DDBJ whole genome shotgun (WGS) entry which is preliminary data.</text>
</comment>
<dbReference type="InterPro" id="IPR020667">
    <property type="entry name" value="DNA_mismatch_repair_MutL"/>
</dbReference>
<comment type="function">
    <text evidence="5">This protein is involved in the repair of mismatches in DNA. It is required for dam-dependent methyl-directed DNA mismatch repair. May act as a 'molecular matchmaker', a protein that promotes the formation of a stable complex between two or more DNA-binding proteins in an ATP-dependent manner without itself being part of a final effector complex.</text>
</comment>
<evidence type="ECO:0000259" key="7">
    <source>
        <dbReference type="SMART" id="SM01340"/>
    </source>
</evidence>
<dbReference type="InterPro" id="IPR014762">
    <property type="entry name" value="DNA_mismatch_repair_CS"/>
</dbReference>
<dbReference type="InterPro" id="IPR013507">
    <property type="entry name" value="DNA_mismatch_S5_2-like"/>
</dbReference>
<dbReference type="Gene3D" id="3.30.565.10">
    <property type="entry name" value="Histidine kinase-like ATPase, C-terminal domain"/>
    <property type="match status" value="1"/>
</dbReference>
<reference evidence="8 9" key="1">
    <citation type="submission" date="2020-08" db="EMBL/GenBank/DDBJ databases">
        <title>Bridging the membrane lipid divide: bacteria of the FCB group superphylum have the potential to synthesize archaeal ether lipids.</title>
        <authorList>
            <person name="Villanueva L."/>
            <person name="Von Meijenfeldt F.A.B."/>
            <person name="Westbye A.B."/>
            <person name="Yadav S."/>
            <person name="Hopmans E.C."/>
            <person name="Dutilh B.E."/>
            <person name="Sinninghe Damste J.S."/>
        </authorList>
    </citation>
    <scope>NUCLEOTIDE SEQUENCE [LARGE SCALE GENOMIC DNA]</scope>
    <source>
        <strain evidence="8">NIOZ-UU30</strain>
    </source>
</reference>
<dbReference type="InterPro" id="IPR014790">
    <property type="entry name" value="MutL_C"/>
</dbReference>
<dbReference type="PANTHER" id="PTHR10073:SF12">
    <property type="entry name" value="DNA MISMATCH REPAIR PROTEIN MLH1"/>
    <property type="match status" value="1"/>
</dbReference>
<dbReference type="SUPFAM" id="SSF54211">
    <property type="entry name" value="Ribosomal protein S5 domain 2-like"/>
    <property type="match status" value="1"/>
</dbReference>
<dbReference type="Pfam" id="PF13589">
    <property type="entry name" value="HATPase_c_3"/>
    <property type="match status" value="1"/>
</dbReference>
<dbReference type="InterPro" id="IPR036890">
    <property type="entry name" value="HATPase_C_sf"/>
</dbReference>
<feature type="domain" description="DNA mismatch repair protein S5" evidence="7">
    <location>
        <begin position="209"/>
        <end position="327"/>
    </location>
</feature>
<feature type="domain" description="MutL C-terminal dimerisation" evidence="6">
    <location>
        <begin position="396"/>
        <end position="539"/>
    </location>
</feature>
<dbReference type="SUPFAM" id="SSF55874">
    <property type="entry name" value="ATPase domain of HSP90 chaperone/DNA topoisomerase II/histidine kinase"/>
    <property type="match status" value="1"/>
</dbReference>
<dbReference type="Gene3D" id="3.30.230.10">
    <property type="match status" value="1"/>
</dbReference>
<comment type="similarity">
    <text evidence="1 5">Belongs to the DNA mismatch repair MutL/HexB family.</text>
</comment>
<sequence length="583" mass="63993">MSKIKILPEVLSNKIAAGEVVERPASVVKELVENALDAGSSRIIIELEKGGRSLIRVSDNGIGMNRDDALLATERYATSKIFNDRDLFAISTLGFRGEALPSIAAVSKFSLITKDETSAVGTEIIVEGGTVRKVSDIGAPTGTMVSVGQLFFNTPARRKFLKTENTEMGHIADAVAAFALGRPGVQFRLIHNGNPLKSWPATVNPVDRVIDVLGKAIENDLHPIEFQDNAVAVSGWTCSARVTRSTSRSIYIYVNGRFVRDRVVQHALFEGYGPRLMKGQFPVAVLFINVPYDQVDVNVHPAKHEVRFARQNRVHDAVAGAVAGTLRFGDRSEWITATSAQRPPLKEQDRISEPTIPYGRPGKPIAAQHPLMSNEQPATGIQASLWEEKQFGDLRVIGQLHNTYILCESAGGLVLVDQHAAHECILYEQLKRRSAASTTAAQKLIIPETIDLGYRETQILKKLMPDLSVLGLEIEPFGGNTFVVKSVPALLATREVQPLVIEIVEKMAEIGFAPGLEKAIDACLILMACHGAVRANQPLSERQITNLLKQLDECNHPSHCPHGRPTWIRWSLQTLEKSFKRIA</sequence>
<protein>
    <recommendedName>
        <fullName evidence="2 5">DNA mismatch repair protein MutL</fullName>
    </recommendedName>
</protein>
<dbReference type="InterPro" id="IPR038973">
    <property type="entry name" value="MutL/Mlh/Pms-like"/>
</dbReference>
<dbReference type="PANTHER" id="PTHR10073">
    <property type="entry name" value="DNA MISMATCH REPAIR PROTEIN MLH, PMS, MUTL"/>
    <property type="match status" value="1"/>
</dbReference>
<dbReference type="InterPro" id="IPR002099">
    <property type="entry name" value="MutL/Mlh/PMS"/>
</dbReference>
<evidence type="ECO:0000313" key="9">
    <source>
        <dbReference type="Proteomes" id="UP000603434"/>
    </source>
</evidence>
<dbReference type="InterPro" id="IPR014721">
    <property type="entry name" value="Ribsml_uS5_D2-typ_fold_subgr"/>
</dbReference>
<evidence type="ECO:0000256" key="2">
    <source>
        <dbReference type="ARBA" id="ARBA00021975"/>
    </source>
</evidence>
<dbReference type="CDD" id="cd16926">
    <property type="entry name" value="HATPase_MutL-MLH-PMS-like"/>
    <property type="match status" value="1"/>
</dbReference>
<dbReference type="Pfam" id="PF01119">
    <property type="entry name" value="DNA_mis_repair"/>
    <property type="match status" value="1"/>
</dbReference>
<dbReference type="EMBL" id="JACNJH010000024">
    <property type="protein sequence ID" value="MBC8359847.1"/>
    <property type="molecule type" value="Genomic_DNA"/>
</dbReference>
<dbReference type="GO" id="GO:0140664">
    <property type="term" value="F:ATP-dependent DNA damage sensor activity"/>
    <property type="evidence" value="ECO:0007669"/>
    <property type="project" value="InterPro"/>
</dbReference>
<dbReference type="GO" id="GO:0006298">
    <property type="term" value="P:mismatch repair"/>
    <property type="evidence" value="ECO:0007669"/>
    <property type="project" value="UniProtKB-UniRule"/>
</dbReference>
<dbReference type="CDD" id="cd00782">
    <property type="entry name" value="MutL_Trans"/>
    <property type="match status" value="1"/>
</dbReference>
<gene>
    <name evidence="5 8" type="primary">mutL</name>
    <name evidence="8" type="ORF">H8E23_00420</name>
</gene>
<evidence type="ECO:0000313" key="8">
    <source>
        <dbReference type="EMBL" id="MBC8359847.1"/>
    </source>
</evidence>
<name>A0A8J6NQ35_9BACT</name>
<keyword evidence="8" id="KW-0540">Nuclease</keyword>
<evidence type="ECO:0000256" key="3">
    <source>
        <dbReference type="ARBA" id="ARBA00022763"/>
    </source>
</evidence>
<dbReference type="Gene3D" id="3.30.1540.20">
    <property type="entry name" value="MutL, C-terminal domain, dimerisation subdomain"/>
    <property type="match status" value="1"/>
</dbReference>
<dbReference type="PROSITE" id="PS00058">
    <property type="entry name" value="DNA_MISMATCH_REPAIR_1"/>
    <property type="match status" value="1"/>
</dbReference>
<keyword evidence="8" id="KW-0255">Endonuclease</keyword>